<name>A0AAW1NXD4_9CHLO</name>
<dbReference type="EMBL" id="JALJOQ010000116">
    <property type="protein sequence ID" value="KAK9796318.1"/>
    <property type="molecule type" value="Genomic_DNA"/>
</dbReference>
<dbReference type="GO" id="GO:0005930">
    <property type="term" value="C:axoneme"/>
    <property type="evidence" value="ECO:0007669"/>
    <property type="project" value="UniProtKB-SubCell"/>
</dbReference>
<dbReference type="AlphaFoldDB" id="A0AAW1NXD4"/>
<sequence>MDRDPSTAKRTAGADWRDLQEELWMVIFNHMQTMERAALRQACKNRKLMVDKISVKLAPKEVRALTSWPHLHTVSLRRVPQTPQSHQRVPAVLPGVLLAARELRSIVVPFCLWPKLLGDGSDLYPLESLTLDAAAYTKKQLMSLAVLDWLFSDLDVVRLHVKRVVFDTPAGFTGEVVSFDNPFLTNLTLEGCQHVPWCLLEPLKLTHLQLHCLTGGDDTLGIFLSQLGLLTTLQHLEIVLSGKCATEAVKEEQWQPLATLQLTHLSLVEMPQLTDTVLPMLLRMTSLAGLDVRGSKVSSAGLRGLSNLKELHHLAALCLASDEAATRRLFLYHTQLTHLDVSLPGCGQQSRGLHELNIAGCPAALATGSLKALDNLTALTGLQLSLYSGPAAALGSDEVSQNLLALRARDLDAPRPQKGQARCFFRPEG</sequence>
<evidence type="ECO:0000313" key="3">
    <source>
        <dbReference type="Proteomes" id="UP001465755"/>
    </source>
</evidence>
<comment type="caution">
    <text evidence="2">The sequence shown here is derived from an EMBL/GenBank/DDBJ whole genome shotgun (WGS) entry which is preliminary data.</text>
</comment>
<reference evidence="2 3" key="1">
    <citation type="journal article" date="2024" name="Nat. Commun.">
        <title>Phylogenomics reveals the evolutionary origins of lichenization in chlorophyte algae.</title>
        <authorList>
            <person name="Puginier C."/>
            <person name="Libourel C."/>
            <person name="Otte J."/>
            <person name="Skaloud P."/>
            <person name="Haon M."/>
            <person name="Grisel S."/>
            <person name="Petersen M."/>
            <person name="Berrin J.G."/>
            <person name="Delaux P.M."/>
            <person name="Dal Grande F."/>
            <person name="Keller J."/>
        </authorList>
    </citation>
    <scope>NUCLEOTIDE SEQUENCE [LARGE SCALE GENOMIC DNA]</scope>
    <source>
        <strain evidence="2 3">SAG 2036</strain>
    </source>
</reference>
<dbReference type="InterPro" id="IPR032675">
    <property type="entry name" value="LRR_dom_sf"/>
</dbReference>
<evidence type="ECO:0000256" key="1">
    <source>
        <dbReference type="ARBA" id="ARBA00004430"/>
    </source>
</evidence>
<dbReference type="Gene3D" id="3.80.10.10">
    <property type="entry name" value="Ribonuclease Inhibitor"/>
    <property type="match status" value="1"/>
</dbReference>
<dbReference type="Proteomes" id="UP001465755">
    <property type="component" value="Unassembled WGS sequence"/>
</dbReference>
<proteinExistence type="predicted"/>
<dbReference type="SUPFAM" id="SSF52047">
    <property type="entry name" value="RNI-like"/>
    <property type="match status" value="1"/>
</dbReference>
<evidence type="ECO:0000313" key="2">
    <source>
        <dbReference type="EMBL" id="KAK9796318.1"/>
    </source>
</evidence>
<comment type="subcellular location">
    <subcellularLocation>
        <location evidence="1">Cytoplasm</location>
        <location evidence="1">Cytoskeleton</location>
        <location evidence="1">Cilium axoneme</location>
    </subcellularLocation>
</comment>
<keyword evidence="3" id="KW-1185">Reference proteome</keyword>
<accession>A0AAW1NXD4</accession>
<protein>
    <submittedName>
        <fullName evidence="2">Uncharacterized protein</fullName>
    </submittedName>
</protein>
<gene>
    <name evidence="2" type="ORF">WJX73_002367</name>
</gene>
<organism evidence="2 3">
    <name type="scientific">Symbiochloris irregularis</name>
    <dbReference type="NCBI Taxonomy" id="706552"/>
    <lineage>
        <taxon>Eukaryota</taxon>
        <taxon>Viridiplantae</taxon>
        <taxon>Chlorophyta</taxon>
        <taxon>core chlorophytes</taxon>
        <taxon>Trebouxiophyceae</taxon>
        <taxon>Trebouxiales</taxon>
        <taxon>Trebouxiaceae</taxon>
        <taxon>Symbiochloris</taxon>
    </lineage>
</organism>